<organism evidence="2 3">
    <name type="scientific">Genlisea aurea</name>
    <dbReference type="NCBI Taxonomy" id="192259"/>
    <lineage>
        <taxon>Eukaryota</taxon>
        <taxon>Viridiplantae</taxon>
        <taxon>Streptophyta</taxon>
        <taxon>Embryophyta</taxon>
        <taxon>Tracheophyta</taxon>
        <taxon>Spermatophyta</taxon>
        <taxon>Magnoliopsida</taxon>
        <taxon>eudicotyledons</taxon>
        <taxon>Gunneridae</taxon>
        <taxon>Pentapetalae</taxon>
        <taxon>asterids</taxon>
        <taxon>lamiids</taxon>
        <taxon>Lamiales</taxon>
        <taxon>Lentibulariaceae</taxon>
        <taxon>Genlisea</taxon>
    </lineage>
</organism>
<evidence type="ECO:0000313" key="3">
    <source>
        <dbReference type="Proteomes" id="UP000015453"/>
    </source>
</evidence>
<dbReference type="EMBL" id="AUSU01000057">
    <property type="protein sequence ID" value="EPS74499.1"/>
    <property type="molecule type" value="Genomic_DNA"/>
</dbReference>
<evidence type="ECO:0000313" key="2">
    <source>
        <dbReference type="EMBL" id="EPS74499.1"/>
    </source>
</evidence>
<accession>S8D444</accession>
<evidence type="ECO:0000256" key="1">
    <source>
        <dbReference type="SAM" id="MobiDB-lite"/>
    </source>
</evidence>
<keyword evidence="3" id="KW-1185">Reference proteome</keyword>
<gene>
    <name evidence="2" type="ORF">M569_00265</name>
</gene>
<comment type="caution">
    <text evidence="2">The sequence shown here is derived from an EMBL/GenBank/DDBJ whole genome shotgun (WGS) entry which is preliminary data.</text>
</comment>
<dbReference type="AlphaFoldDB" id="S8D444"/>
<feature type="region of interest" description="Disordered" evidence="1">
    <location>
        <begin position="29"/>
        <end position="56"/>
    </location>
</feature>
<name>S8D444_9LAMI</name>
<reference evidence="2 3" key="1">
    <citation type="journal article" date="2013" name="BMC Genomics">
        <title>The miniature genome of a carnivorous plant Genlisea aurea contains a low number of genes and short non-coding sequences.</title>
        <authorList>
            <person name="Leushkin E.V."/>
            <person name="Sutormin R.A."/>
            <person name="Nabieva E.R."/>
            <person name="Penin A.A."/>
            <person name="Kondrashov A.S."/>
            <person name="Logacheva M.D."/>
        </authorList>
    </citation>
    <scope>NUCLEOTIDE SEQUENCE [LARGE SCALE GENOMIC DNA]</scope>
</reference>
<sequence length="88" mass="9968">MQHGHAPLSLEVKTAYMFSRHCLLDREPYTSPGAGSTRAAELTTYPSSSQKEKPRLDLQLKPQDRLAEKYTRIGWPEHSYTPTGCAYN</sequence>
<dbReference type="Proteomes" id="UP000015453">
    <property type="component" value="Unassembled WGS sequence"/>
</dbReference>
<proteinExistence type="predicted"/>
<protein>
    <submittedName>
        <fullName evidence="2">Uncharacterized protein</fullName>
    </submittedName>
</protein>